<sequence length="73" mass="8211">MEIFQLDKTVMQQSFKVDSFMNSLSTNTFGRFLIRSPCLATTQDVISHLCQSCSEPLYSQASQRTSGSLLWVA</sequence>
<reference evidence="1 2" key="1">
    <citation type="journal article" date="2017" name="Plant Biotechnol. J.">
        <title>A comprehensive draft genome sequence for lupin (Lupinus angustifolius), an emerging health food: insights into plant-microbe interactions and legume evolution.</title>
        <authorList>
            <person name="Hane J.K."/>
            <person name="Ming Y."/>
            <person name="Kamphuis L.G."/>
            <person name="Nelson M.N."/>
            <person name="Garg G."/>
            <person name="Atkins C.A."/>
            <person name="Bayer P.E."/>
            <person name="Bravo A."/>
            <person name="Bringans S."/>
            <person name="Cannon S."/>
            <person name="Edwards D."/>
            <person name="Foley R."/>
            <person name="Gao L.L."/>
            <person name="Harrison M.J."/>
            <person name="Huang W."/>
            <person name="Hurgobin B."/>
            <person name="Li S."/>
            <person name="Liu C.W."/>
            <person name="McGrath A."/>
            <person name="Morahan G."/>
            <person name="Murray J."/>
            <person name="Weller J."/>
            <person name="Jian J."/>
            <person name="Singh K.B."/>
        </authorList>
    </citation>
    <scope>NUCLEOTIDE SEQUENCE [LARGE SCALE GENOMIC DNA]</scope>
    <source>
        <strain evidence="2">cv. Tanjil</strain>
        <tissue evidence="1">Whole plant</tissue>
    </source>
</reference>
<gene>
    <name evidence="1" type="ORF">TanjilG_12681</name>
</gene>
<evidence type="ECO:0000313" key="2">
    <source>
        <dbReference type="Proteomes" id="UP000188354"/>
    </source>
</evidence>
<dbReference type="AlphaFoldDB" id="A0A4P1QZ63"/>
<protein>
    <submittedName>
        <fullName evidence="1">Uncharacterized protein</fullName>
    </submittedName>
</protein>
<accession>A0A4P1QZ63</accession>
<organism evidence="1 2">
    <name type="scientific">Lupinus angustifolius</name>
    <name type="common">Narrow-leaved blue lupine</name>
    <dbReference type="NCBI Taxonomy" id="3871"/>
    <lineage>
        <taxon>Eukaryota</taxon>
        <taxon>Viridiplantae</taxon>
        <taxon>Streptophyta</taxon>
        <taxon>Embryophyta</taxon>
        <taxon>Tracheophyta</taxon>
        <taxon>Spermatophyta</taxon>
        <taxon>Magnoliopsida</taxon>
        <taxon>eudicotyledons</taxon>
        <taxon>Gunneridae</taxon>
        <taxon>Pentapetalae</taxon>
        <taxon>rosids</taxon>
        <taxon>fabids</taxon>
        <taxon>Fabales</taxon>
        <taxon>Fabaceae</taxon>
        <taxon>Papilionoideae</taxon>
        <taxon>50 kb inversion clade</taxon>
        <taxon>genistoids sensu lato</taxon>
        <taxon>core genistoids</taxon>
        <taxon>Genisteae</taxon>
        <taxon>Lupinus</taxon>
    </lineage>
</organism>
<dbReference type="EMBL" id="CM007374">
    <property type="protein sequence ID" value="OIV97924.1"/>
    <property type="molecule type" value="Genomic_DNA"/>
</dbReference>
<dbReference type="Proteomes" id="UP000188354">
    <property type="component" value="Chromosome LG14"/>
</dbReference>
<name>A0A4P1QZ63_LUPAN</name>
<dbReference type="Gramene" id="OIV97924">
    <property type="protein sequence ID" value="OIV97924"/>
    <property type="gene ID" value="TanjilG_12681"/>
</dbReference>
<proteinExistence type="predicted"/>
<evidence type="ECO:0000313" key="1">
    <source>
        <dbReference type="EMBL" id="OIV97924.1"/>
    </source>
</evidence>
<keyword evidence="2" id="KW-1185">Reference proteome</keyword>